<proteinExistence type="predicted"/>
<comment type="caution">
    <text evidence="1">The sequence shown here is derived from an EMBL/GenBank/DDBJ whole genome shotgun (WGS) entry which is preliminary data.</text>
</comment>
<evidence type="ECO:0000313" key="2">
    <source>
        <dbReference type="Proteomes" id="UP000324222"/>
    </source>
</evidence>
<dbReference type="AlphaFoldDB" id="A0A5B7JKM7"/>
<sequence length="82" mass="9539">MNVTYIYVFTIKYRVFGAEECERRGASLCPGVITLSPRHKSLYSRPATEVWCLGKVLTQEFMTKFAKITIHEYIGEYRLLIT</sequence>
<dbReference type="Proteomes" id="UP000324222">
    <property type="component" value="Unassembled WGS sequence"/>
</dbReference>
<accession>A0A5B7JKM7</accession>
<reference evidence="1 2" key="1">
    <citation type="submission" date="2019-05" db="EMBL/GenBank/DDBJ databases">
        <title>Another draft genome of Portunus trituberculatus and its Hox gene families provides insights of decapod evolution.</title>
        <authorList>
            <person name="Jeong J.-H."/>
            <person name="Song I."/>
            <person name="Kim S."/>
            <person name="Choi T."/>
            <person name="Kim D."/>
            <person name="Ryu S."/>
            <person name="Kim W."/>
        </authorList>
    </citation>
    <scope>NUCLEOTIDE SEQUENCE [LARGE SCALE GENOMIC DNA]</scope>
    <source>
        <tissue evidence="1">Muscle</tissue>
    </source>
</reference>
<organism evidence="1 2">
    <name type="scientific">Portunus trituberculatus</name>
    <name type="common">Swimming crab</name>
    <name type="synonym">Neptunus trituberculatus</name>
    <dbReference type="NCBI Taxonomy" id="210409"/>
    <lineage>
        <taxon>Eukaryota</taxon>
        <taxon>Metazoa</taxon>
        <taxon>Ecdysozoa</taxon>
        <taxon>Arthropoda</taxon>
        <taxon>Crustacea</taxon>
        <taxon>Multicrustacea</taxon>
        <taxon>Malacostraca</taxon>
        <taxon>Eumalacostraca</taxon>
        <taxon>Eucarida</taxon>
        <taxon>Decapoda</taxon>
        <taxon>Pleocyemata</taxon>
        <taxon>Brachyura</taxon>
        <taxon>Eubrachyura</taxon>
        <taxon>Portunoidea</taxon>
        <taxon>Portunidae</taxon>
        <taxon>Portuninae</taxon>
        <taxon>Portunus</taxon>
    </lineage>
</organism>
<dbReference type="EMBL" id="VSRR010099798">
    <property type="protein sequence ID" value="MPC94766.1"/>
    <property type="molecule type" value="Genomic_DNA"/>
</dbReference>
<protein>
    <submittedName>
        <fullName evidence="1">Uncharacterized protein</fullName>
    </submittedName>
</protein>
<gene>
    <name evidence="1" type="ORF">E2C01_089950</name>
</gene>
<keyword evidence="2" id="KW-1185">Reference proteome</keyword>
<name>A0A5B7JKM7_PORTR</name>
<evidence type="ECO:0000313" key="1">
    <source>
        <dbReference type="EMBL" id="MPC94766.1"/>
    </source>
</evidence>